<feature type="region of interest" description="Disordered" evidence="7">
    <location>
        <begin position="422"/>
        <end position="475"/>
    </location>
</feature>
<evidence type="ECO:0000313" key="10">
    <source>
        <dbReference type="EMBL" id="QDU62721.1"/>
    </source>
</evidence>
<keyword evidence="4 8" id="KW-0812">Transmembrane</keyword>
<organism evidence="10 11">
    <name type="scientific">Kolteria novifilia</name>
    <dbReference type="NCBI Taxonomy" id="2527975"/>
    <lineage>
        <taxon>Bacteria</taxon>
        <taxon>Pseudomonadati</taxon>
        <taxon>Planctomycetota</taxon>
        <taxon>Planctomycetia</taxon>
        <taxon>Kolteriales</taxon>
        <taxon>Kolteriaceae</taxon>
        <taxon>Kolteria</taxon>
    </lineage>
</organism>
<evidence type="ECO:0000256" key="2">
    <source>
        <dbReference type="ARBA" id="ARBA00008017"/>
    </source>
</evidence>
<dbReference type="Proteomes" id="UP000317093">
    <property type="component" value="Chromosome"/>
</dbReference>
<dbReference type="AlphaFoldDB" id="A0A518B6Z1"/>
<dbReference type="InterPro" id="IPR049278">
    <property type="entry name" value="MS_channel_C"/>
</dbReference>
<evidence type="ECO:0000256" key="1">
    <source>
        <dbReference type="ARBA" id="ARBA00004651"/>
    </source>
</evidence>
<dbReference type="InterPro" id="IPR007055">
    <property type="entry name" value="BON_dom"/>
</dbReference>
<evidence type="ECO:0000256" key="5">
    <source>
        <dbReference type="ARBA" id="ARBA00022989"/>
    </source>
</evidence>
<comment type="similarity">
    <text evidence="2">Belongs to the MscS (TC 1.A.23) family.</text>
</comment>
<dbReference type="InterPro" id="IPR045275">
    <property type="entry name" value="MscS_archaea/bacteria_type"/>
</dbReference>
<keyword evidence="3" id="KW-1003">Cell membrane</keyword>
<dbReference type="Pfam" id="PF00924">
    <property type="entry name" value="MS_channel_2nd"/>
    <property type="match status" value="1"/>
</dbReference>
<dbReference type="Gene3D" id="3.30.70.100">
    <property type="match status" value="1"/>
</dbReference>
<proteinExistence type="inferred from homology"/>
<dbReference type="RefSeq" id="WP_145259662.1">
    <property type="nucleotide sequence ID" value="NZ_CP036279.1"/>
</dbReference>
<dbReference type="PROSITE" id="PS50914">
    <property type="entry name" value="BON"/>
    <property type="match status" value="1"/>
</dbReference>
<keyword evidence="6 8" id="KW-0472">Membrane</keyword>
<evidence type="ECO:0000259" key="9">
    <source>
        <dbReference type="PROSITE" id="PS50914"/>
    </source>
</evidence>
<feature type="compositionally biased region" description="Basic and acidic residues" evidence="7">
    <location>
        <begin position="422"/>
        <end position="434"/>
    </location>
</feature>
<dbReference type="InterPro" id="IPR006685">
    <property type="entry name" value="MscS_channel_2nd"/>
</dbReference>
<sequence>MSNVWTWIALGLIVLGGGLLTPALVMAQENPTETPTSEKTPGKEAVDGEGVALGRVDVEASAEDPDISARLLRILDATGWFNRPEVNVDSGVVFLQGSTSRDQYKQWATSLAQKTEGVTAVVNRVEVVPRPIWDFTPAFDQLRSLWRGAVQSIPLVIAGVLILVLSVVATRATTTLARVVLRRRMSNRLLSDVLARAIGIPVFLIGLYVVLHVAGLTRLALTVLGGTGVAGLVIGIAFRDIAENFLASLLISVQNPFRVGDLIKINDHLGIVEKVTVRGTLLMAFDGTYIQIPNATIYKNVILNLSANSRSRLDFTLALGYDVPINRAQEVAIEALRGHEAVVDEPAPMILAESLGSAAVGLRVYFWIDSTTYAPPKVLSSVIRRVKNAFVRQGIALADEEREIVFPDGVPVRMVSERHAEEVVHDGHGEKNEPVAESDEIATTGEGDLGSEQTQMRTQVEHSRQPEEGTNLLDS</sequence>
<dbReference type="InterPro" id="IPR011066">
    <property type="entry name" value="MscS_channel_C_sf"/>
</dbReference>
<dbReference type="KEGG" id="knv:Pan216_35900"/>
<evidence type="ECO:0000256" key="3">
    <source>
        <dbReference type="ARBA" id="ARBA00022475"/>
    </source>
</evidence>
<protein>
    <submittedName>
        <fullName evidence="10">Small-conductance mechanosensitive channel</fullName>
    </submittedName>
</protein>
<dbReference type="GO" id="GO:0005886">
    <property type="term" value="C:plasma membrane"/>
    <property type="evidence" value="ECO:0007669"/>
    <property type="project" value="UniProtKB-SubCell"/>
</dbReference>
<keyword evidence="11" id="KW-1185">Reference proteome</keyword>
<gene>
    <name evidence="10" type="primary">mscS</name>
    <name evidence="10" type="ORF">Pan216_35900</name>
</gene>
<accession>A0A518B6Z1</accession>
<reference evidence="10 11" key="1">
    <citation type="submission" date="2019-02" db="EMBL/GenBank/DDBJ databases">
        <title>Deep-cultivation of Planctomycetes and their phenomic and genomic characterization uncovers novel biology.</title>
        <authorList>
            <person name="Wiegand S."/>
            <person name="Jogler M."/>
            <person name="Boedeker C."/>
            <person name="Pinto D."/>
            <person name="Vollmers J."/>
            <person name="Rivas-Marin E."/>
            <person name="Kohn T."/>
            <person name="Peeters S.H."/>
            <person name="Heuer A."/>
            <person name="Rast P."/>
            <person name="Oberbeckmann S."/>
            <person name="Bunk B."/>
            <person name="Jeske O."/>
            <person name="Meyerdierks A."/>
            <person name="Storesund J.E."/>
            <person name="Kallscheuer N."/>
            <person name="Luecker S."/>
            <person name="Lage O.M."/>
            <person name="Pohl T."/>
            <person name="Merkel B.J."/>
            <person name="Hornburger P."/>
            <person name="Mueller R.-W."/>
            <person name="Bruemmer F."/>
            <person name="Labrenz M."/>
            <person name="Spormann A.M."/>
            <person name="Op den Camp H."/>
            <person name="Overmann J."/>
            <person name="Amann R."/>
            <person name="Jetten M.S.M."/>
            <person name="Mascher T."/>
            <person name="Medema M.H."/>
            <person name="Devos D.P."/>
            <person name="Kaster A.-K."/>
            <person name="Ovreas L."/>
            <person name="Rohde M."/>
            <person name="Galperin M.Y."/>
            <person name="Jogler C."/>
        </authorList>
    </citation>
    <scope>NUCLEOTIDE SEQUENCE [LARGE SCALE GENOMIC DNA]</scope>
    <source>
        <strain evidence="10 11">Pan216</strain>
    </source>
</reference>
<dbReference type="Gene3D" id="1.10.287.1260">
    <property type="match status" value="1"/>
</dbReference>
<evidence type="ECO:0000256" key="4">
    <source>
        <dbReference type="ARBA" id="ARBA00022692"/>
    </source>
</evidence>
<dbReference type="Gene3D" id="3.30.1340.30">
    <property type="match status" value="1"/>
</dbReference>
<name>A0A518B6Z1_9BACT</name>
<evidence type="ECO:0000256" key="6">
    <source>
        <dbReference type="ARBA" id="ARBA00023136"/>
    </source>
</evidence>
<evidence type="ECO:0000256" key="8">
    <source>
        <dbReference type="SAM" id="Phobius"/>
    </source>
</evidence>
<evidence type="ECO:0000313" key="11">
    <source>
        <dbReference type="Proteomes" id="UP000317093"/>
    </source>
</evidence>
<dbReference type="SUPFAM" id="SSF82689">
    <property type="entry name" value="Mechanosensitive channel protein MscS (YggB), C-terminal domain"/>
    <property type="match status" value="1"/>
</dbReference>
<dbReference type="Gene3D" id="2.30.30.60">
    <property type="match status" value="1"/>
</dbReference>
<feature type="transmembrane region" description="Helical" evidence="8">
    <location>
        <begin position="153"/>
        <end position="181"/>
    </location>
</feature>
<dbReference type="Pfam" id="PF21082">
    <property type="entry name" value="MS_channel_3rd"/>
    <property type="match status" value="1"/>
</dbReference>
<dbReference type="PANTHER" id="PTHR30221">
    <property type="entry name" value="SMALL-CONDUCTANCE MECHANOSENSITIVE CHANNEL"/>
    <property type="match status" value="1"/>
</dbReference>
<dbReference type="EMBL" id="CP036279">
    <property type="protein sequence ID" value="QDU62721.1"/>
    <property type="molecule type" value="Genomic_DNA"/>
</dbReference>
<feature type="transmembrane region" description="Helical" evidence="8">
    <location>
        <begin position="219"/>
        <end position="238"/>
    </location>
</feature>
<dbReference type="InterPro" id="IPR023408">
    <property type="entry name" value="MscS_beta-dom_sf"/>
</dbReference>
<evidence type="ECO:0000256" key="7">
    <source>
        <dbReference type="SAM" id="MobiDB-lite"/>
    </source>
</evidence>
<dbReference type="SUPFAM" id="SSF50182">
    <property type="entry name" value="Sm-like ribonucleoproteins"/>
    <property type="match status" value="1"/>
</dbReference>
<dbReference type="OrthoDB" id="9793781at2"/>
<feature type="transmembrane region" description="Helical" evidence="8">
    <location>
        <begin position="193"/>
        <end position="213"/>
    </location>
</feature>
<dbReference type="InterPro" id="IPR010920">
    <property type="entry name" value="LSM_dom_sf"/>
</dbReference>
<feature type="domain" description="BON" evidence="9">
    <location>
        <begin position="63"/>
        <end position="129"/>
    </location>
</feature>
<dbReference type="PANTHER" id="PTHR30221:SF1">
    <property type="entry name" value="SMALL-CONDUCTANCE MECHANOSENSITIVE CHANNEL"/>
    <property type="match status" value="1"/>
</dbReference>
<comment type="subcellular location">
    <subcellularLocation>
        <location evidence="1">Cell membrane</location>
        <topology evidence="1">Multi-pass membrane protein</topology>
    </subcellularLocation>
</comment>
<keyword evidence="5 8" id="KW-1133">Transmembrane helix</keyword>
<dbReference type="Pfam" id="PF04972">
    <property type="entry name" value="BON"/>
    <property type="match status" value="1"/>
</dbReference>
<dbReference type="GO" id="GO:0008381">
    <property type="term" value="F:mechanosensitive monoatomic ion channel activity"/>
    <property type="evidence" value="ECO:0007669"/>
    <property type="project" value="InterPro"/>
</dbReference>